<reference evidence="1" key="1">
    <citation type="journal article" date="2012" name="PLoS ONE">
        <title>Gene sets for utilization of primary and secondary nutrition supplies in the distal gut of endangered iberian lynx.</title>
        <authorList>
            <person name="Alcaide M."/>
            <person name="Messina E."/>
            <person name="Richter M."/>
            <person name="Bargiela R."/>
            <person name="Peplies J."/>
            <person name="Huws S.A."/>
            <person name="Newbold C.J."/>
            <person name="Golyshin P.N."/>
            <person name="Simon M.A."/>
            <person name="Lopez G."/>
            <person name="Yakimov M.M."/>
            <person name="Ferrer M."/>
        </authorList>
    </citation>
    <scope>NUCLEOTIDE SEQUENCE</scope>
</reference>
<evidence type="ECO:0000313" key="1">
    <source>
        <dbReference type="EMBL" id="EJW91511.1"/>
    </source>
</evidence>
<gene>
    <name evidence="1" type="ORF">EVA_20382</name>
</gene>
<comment type="caution">
    <text evidence="1">The sequence shown here is derived from an EMBL/GenBank/DDBJ whole genome shotgun (WGS) entry which is preliminary data.</text>
</comment>
<proteinExistence type="predicted"/>
<dbReference type="AlphaFoldDB" id="J9F9C5"/>
<dbReference type="EMBL" id="AMCI01008136">
    <property type="protein sequence ID" value="EJW91511.1"/>
    <property type="molecule type" value="Genomic_DNA"/>
</dbReference>
<name>J9F9C5_9ZZZZ</name>
<sequence>MINHAHTDHFNAEQGCRKRSGEQCTEHAAHAGKNHKVTTLFTEV</sequence>
<accession>J9F9C5</accession>
<protein>
    <submittedName>
        <fullName evidence="1">Uncharacterized protein</fullName>
    </submittedName>
</protein>
<organism evidence="1">
    <name type="scientific">gut metagenome</name>
    <dbReference type="NCBI Taxonomy" id="749906"/>
    <lineage>
        <taxon>unclassified sequences</taxon>
        <taxon>metagenomes</taxon>
        <taxon>organismal metagenomes</taxon>
    </lineage>
</organism>